<proteinExistence type="predicted"/>
<evidence type="ECO:0000313" key="2">
    <source>
        <dbReference type="Proteomes" id="UP001063782"/>
    </source>
</evidence>
<keyword evidence="2" id="KW-1185">Reference proteome</keyword>
<accession>A0ABY6F3Z8</accession>
<gene>
    <name evidence="1" type="ORF">LU297_09135</name>
</gene>
<dbReference type="Proteomes" id="UP001063782">
    <property type="component" value="Chromosome"/>
</dbReference>
<sequence length="95" mass="11098">MNKQDILANLTPEIVDKFRTAIEIGKWENGERLTDAQRATCMQAVMVWEYEYLPITERTGYIHKPVKDDGTVVGEECDVEHDHHYPNEQPVKFKH</sequence>
<reference evidence="1" key="1">
    <citation type="submission" date="2021-12" db="EMBL/GenBank/DDBJ databases">
        <title>taxonomy of Moraxella sp. ZY201224.</title>
        <authorList>
            <person name="Li F."/>
        </authorList>
    </citation>
    <scope>NUCLEOTIDE SEQUENCE</scope>
    <source>
        <strain evidence="1">ZY201224</strain>
    </source>
</reference>
<evidence type="ECO:0000313" key="1">
    <source>
        <dbReference type="EMBL" id="UXZ04712.1"/>
    </source>
</evidence>
<organism evidence="1 2">
    <name type="scientific">Moraxella nasicaprae</name>
    <dbReference type="NCBI Taxonomy" id="2904122"/>
    <lineage>
        <taxon>Bacteria</taxon>
        <taxon>Pseudomonadati</taxon>
        <taxon>Pseudomonadota</taxon>
        <taxon>Gammaproteobacteria</taxon>
        <taxon>Moraxellales</taxon>
        <taxon>Moraxellaceae</taxon>
        <taxon>Moraxella</taxon>
    </lineage>
</organism>
<name>A0ABY6F3Z8_9GAMM</name>
<dbReference type="RefSeq" id="WP_263076204.1">
    <property type="nucleotide sequence ID" value="NZ_CP089977.1"/>
</dbReference>
<dbReference type="InterPro" id="IPR009749">
    <property type="entry name" value="DUF1315"/>
</dbReference>
<protein>
    <submittedName>
        <fullName evidence="1">YeaC family protein</fullName>
    </submittedName>
</protein>
<dbReference type="EMBL" id="CP089977">
    <property type="protein sequence ID" value="UXZ04712.1"/>
    <property type="molecule type" value="Genomic_DNA"/>
</dbReference>
<dbReference type="Pfam" id="PF07023">
    <property type="entry name" value="DUF1315"/>
    <property type="match status" value="1"/>
</dbReference>